<reference evidence="1" key="1">
    <citation type="submission" date="2020-04" db="EMBL/GenBank/DDBJ databases">
        <authorList>
            <person name="Chiriac C."/>
            <person name="Salcher M."/>
            <person name="Ghai R."/>
            <person name="Kavagutti S V."/>
        </authorList>
    </citation>
    <scope>NUCLEOTIDE SEQUENCE</scope>
</reference>
<accession>A0A6J5L7X3</accession>
<dbReference type="EMBL" id="LR796233">
    <property type="protein sequence ID" value="CAB4129147.1"/>
    <property type="molecule type" value="Genomic_DNA"/>
</dbReference>
<evidence type="ECO:0000313" key="1">
    <source>
        <dbReference type="EMBL" id="CAB4129147.1"/>
    </source>
</evidence>
<organism evidence="1">
    <name type="scientific">uncultured Caudovirales phage</name>
    <dbReference type="NCBI Taxonomy" id="2100421"/>
    <lineage>
        <taxon>Viruses</taxon>
        <taxon>Duplodnaviria</taxon>
        <taxon>Heunggongvirae</taxon>
        <taxon>Uroviricota</taxon>
        <taxon>Caudoviricetes</taxon>
        <taxon>Peduoviridae</taxon>
        <taxon>Maltschvirus</taxon>
        <taxon>Maltschvirus maltsch</taxon>
    </lineage>
</organism>
<sequence length="167" mass="18566">MITVKAYLYPNTAEVQVFDPAIFTTRNRQVYSRPIKVYQGIDNPIQVIIRNQDQKSVDLTGYAVQADIQDPTNQVTIASYAVTWANIAKGQGNFTIDLNTVNSLEQRFYKLTFRRIEDAGGGDVIESPIYIDDNYGVPLDLEVLPAYYSDSTPLPGSSYSVIDGGTI</sequence>
<gene>
    <name evidence="1" type="ORF">UFOVP112_245</name>
</gene>
<name>A0A6J5L7X3_9CAUD</name>
<protein>
    <submittedName>
        <fullName evidence="1">Uncharacterized protein</fullName>
    </submittedName>
</protein>
<proteinExistence type="predicted"/>